<dbReference type="InterPro" id="IPR010982">
    <property type="entry name" value="Lambda_DNA-bd_dom_sf"/>
</dbReference>
<organism evidence="1 2">
    <name type="scientific">Candidatus Aphodosoma intestinipullorum</name>
    <dbReference type="NCBI Taxonomy" id="2840674"/>
    <lineage>
        <taxon>Bacteria</taxon>
        <taxon>Pseudomonadati</taxon>
        <taxon>Bacteroidota</taxon>
        <taxon>Bacteroidia</taxon>
        <taxon>Bacteroidales</taxon>
        <taxon>Candidatus Aphodosoma</taxon>
    </lineage>
</organism>
<evidence type="ECO:0000313" key="1">
    <source>
        <dbReference type="EMBL" id="MBO8439388.1"/>
    </source>
</evidence>
<comment type="caution">
    <text evidence="1">The sequence shown here is derived from an EMBL/GenBank/DDBJ whole genome shotgun (WGS) entry which is preliminary data.</text>
</comment>
<gene>
    <name evidence="1" type="ORF">IAC51_01925</name>
</gene>
<dbReference type="GO" id="GO:0003677">
    <property type="term" value="F:DNA binding"/>
    <property type="evidence" value="ECO:0007669"/>
    <property type="project" value="InterPro"/>
</dbReference>
<proteinExistence type="predicted"/>
<dbReference type="SUPFAM" id="SSF47413">
    <property type="entry name" value="lambda repressor-like DNA-binding domains"/>
    <property type="match status" value="1"/>
</dbReference>
<dbReference type="Proteomes" id="UP000712007">
    <property type="component" value="Unassembled WGS sequence"/>
</dbReference>
<evidence type="ECO:0000313" key="2">
    <source>
        <dbReference type="Proteomes" id="UP000712007"/>
    </source>
</evidence>
<dbReference type="AlphaFoldDB" id="A0A940DIW6"/>
<sequence>MVHIGDAIRQEMLRQGRTARWLAEQLSTDRTNIYKIFRKASIDTALLLRISAALGTDFFRLLSDDLNLPPRR</sequence>
<reference evidence="1" key="2">
    <citation type="journal article" date="2021" name="PeerJ">
        <title>Extensive microbial diversity within the chicken gut microbiome revealed by metagenomics and culture.</title>
        <authorList>
            <person name="Gilroy R."/>
            <person name="Ravi A."/>
            <person name="Getino M."/>
            <person name="Pursley I."/>
            <person name="Horton D.L."/>
            <person name="Alikhan N.F."/>
            <person name="Baker D."/>
            <person name="Gharbi K."/>
            <person name="Hall N."/>
            <person name="Watson M."/>
            <person name="Adriaenssens E.M."/>
            <person name="Foster-Nyarko E."/>
            <person name="Jarju S."/>
            <person name="Secka A."/>
            <person name="Antonio M."/>
            <person name="Oren A."/>
            <person name="Chaudhuri R.R."/>
            <person name="La Ragione R."/>
            <person name="Hildebrand F."/>
            <person name="Pallen M.J."/>
        </authorList>
    </citation>
    <scope>NUCLEOTIDE SEQUENCE</scope>
    <source>
        <strain evidence="1">3924</strain>
    </source>
</reference>
<name>A0A940DIW6_9BACT</name>
<protein>
    <submittedName>
        <fullName evidence="1">XRE family transcriptional regulator</fullName>
    </submittedName>
</protein>
<accession>A0A940DIW6</accession>
<reference evidence="1" key="1">
    <citation type="submission" date="2020-10" db="EMBL/GenBank/DDBJ databases">
        <authorList>
            <person name="Gilroy R."/>
        </authorList>
    </citation>
    <scope>NUCLEOTIDE SEQUENCE</scope>
    <source>
        <strain evidence="1">3924</strain>
    </source>
</reference>
<dbReference type="EMBL" id="JADIMV010000036">
    <property type="protein sequence ID" value="MBO8439388.1"/>
    <property type="molecule type" value="Genomic_DNA"/>
</dbReference>
<dbReference type="Gene3D" id="1.10.260.40">
    <property type="entry name" value="lambda repressor-like DNA-binding domains"/>
    <property type="match status" value="1"/>
</dbReference>